<evidence type="ECO:0000256" key="16">
    <source>
        <dbReference type="ARBA" id="ARBA00023180"/>
    </source>
</evidence>
<dbReference type="InterPro" id="IPR024171">
    <property type="entry name" value="SRK-like_kinase"/>
</dbReference>
<dbReference type="Pfam" id="PF08276">
    <property type="entry name" value="PAN_2"/>
    <property type="match status" value="1"/>
</dbReference>
<evidence type="ECO:0000313" key="20">
    <source>
        <dbReference type="Proteomes" id="UP000235220"/>
    </source>
</evidence>
<dbReference type="Gene3D" id="3.30.200.20">
    <property type="entry name" value="Phosphorylase Kinase, domain 1"/>
    <property type="match status" value="1"/>
</dbReference>
<dbReference type="SUPFAM" id="SSF56112">
    <property type="entry name" value="Protein kinase-like (PK-like)"/>
    <property type="match status" value="1"/>
</dbReference>
<dbReference type="Pfam" id="PF01453">
    <property type="entry name" value="B_lectin"/>
    <property type="match status" value="1"/>
</dbReference>
<keyword evidence="13" id="KW-0472">Membrane</keyword>
<dbReference type="InterPro" id="IPR011009">
    <property type="entry name" value="Kinase-like_dom_sf"/>
</dbReference>
<evidence type="ECO:0000256" key="4">
    <source>
        <dbReference type="ARBA" id="ARBA00022553"/>
    </source>
</evidence>
<dbReference type="InterPro" id="IPR001245">
    <property type="entry name" value="Ser-Thr/Tyr_kinase_cat_dom"/>
</dbReference>
<dbReference type="Proteomes" id="UP000235220">
    <property type="component" value="Chromosome 12"/>
</dbReference>
<evidence type="ECO:0000256" key="12">
    <source>
        <dbReference type="ARBA" id="ARBA00022989"/>
    </source>
</evidence>
<dbReference type="PROSITE" id="PS50948">
    <property type="entry name" value="PAN"/>
    <property type="match status" value="1"/>
</dbReference>
<dbReference type="Gene3D" id="1.10.510.10">
    <property type="entry name" value="Transferase(Phosphotransferase) domain 1"/>
    <property type="match status" value="1"/>
</dbReference>
<keyword evidence="3 19" id="KW-0723">Serine/threonine-protein kinase</keyword>
<name>A0A2I4GAB4_JUGRE</name>
<evidence type="ECO:0000256" key="7">
    <source>
        <dbReference type="ARBA" id="ARBA00022729"/>
    </source>
</evidence>
<keyword evidence="16" id="KW-0325">Glycoprotein</keyword>
<dbReference type="InterPro" id="IPR003609">
    <property type="entry name" value="Pan_app"/>
</dbReference>
<gene>
    <name evidence="21" type="primary">LOC109006113</name>
</gene>
<keyword evidence="14" id="KW-1015">Disulfide bond</keyword>
<keyword evidence="7" id="KW-0732">Signal</keyword>
<evidence type="ECO:0000256" key="11">
    <source>
        <dbReference type="ARBA" id="ARBA00022840"/>
    </source>
</evidence>
<dbReference type="InterPro" id="IPR000719">
    <property type="entry name" value="Prot_kinase_dom"/>
</dbReference>
<evidence type="ECO:0000256" key="14">
    <source>
        <dbReference type="ARBA" id="ARBA00023157"/>
    </source>
</evidence>
<dbReference type="GeneID" id="109006113"/>
<dbReference type="Gene3D" id="2.90.10.10">
    <property type="entry name" value="Bulb-type lectin domain"/>
    <property type="match status" value="1"/>
</dbReference>
<dbReference type="FunFam" id="3.30.200.20:FF:000195">
    <property type="entry name" value="G-type lectin S-receptor-like serine/threonine-protein kinase"/>
    <property type="match status" value="1"/>
</dbReference>
<dbReference type="InterPro" id="IPR036426">
    <property type="entry name" value="Bulb-type_lectin_dom_sf"/>
</dbReference>
<dbReference type="CDD" id="cd01098">
    <property type="entry name" value="PAN_AP_plant"/>
    <property type="match status" value="1"/>
</dbReference>
<comment type="catalytic activity">
    <reaction evidence="17 19">
        <text>L-threonyl-[protein] + ATP = O-phospho-L-threonyl-[protein] + ADP + H(+)</text>
        <dbReference type="Rhea" id="RHEA:46608"/>
        <dbReference type="Rhea" id="RHEA-COMP:11060"/>
        <dbReference type="Rhea" id="RHEA-COMP:11605"/>
        <dbReference type="ChEBI" id="CHEBI:15378"/>
        <dbReference type="ChEBI" id="CHEBI:30013"/>
        <dbReference type="ChEBI" id="CHEBI:30616"/>
        <dbReference type="ChEBI" id="CHEBI:61977"/>
        <dbReference type="ChEBI" id="CHEBI:456216"/>
        <dbReference type="EC" id="2.7.11.1"/>
    </reaction>
</comment>
<evidence type="ECO:0000313" key="21">
    <source>
        <dbReference type="RefSeq" id="XP_018840831.2"/>
    </source>
</evidence>
<dbReference type="PROSITE" id="PS00108">
    <property type="entry name" value="PROTEIN_KINASE_ST"/>
    <property type="match status" value="1"/>
</dbReference>
<dbReference type="GO" id="GO:0007165">
    <property type="term" value="P:signal transduction"/>
    <property type="evidence" value="ECO:0000318"/>
    <property type="project" value="GO_Central"/>
</dbReference>
<dbReference type="AlphaFoldDB" id="A0A2I4GAB4"/>
<keyword evidence="4" id="KW-0597">Phosphoprotein</keyword>
<dbReference type="SMART" id="SM00108">
    <property type="entry name" value="B_lectin"/>
    <property type="match status" value="1"/>
</dbReference>
<reference evidence="21" key="1">
    <citation type="submission" date="2025-08" db="UniProtKB">
        <authorList>
            <consortium name="RefSeq"/>
        </authorList>
    </citation>
    <scope>IDENTIFICATION</scope>
    <source>
        <tissue evidence="21">Leaves</tissue>
    </source>
</reference>
<evidence type="ECO:0000256" key="13">
    <source>
        <dbReference type="ARBA" id="ARBA00023136"/>
    </source>
</evidence>
<dbReference type="GO" id="GO:0004674">
    <property type="term" value="F:protein serine/threonine kinase activity"/>
    <property type="evidence" value="ECO:0000318"/>
    <property type="project" value="GO_Central"/>
</dbReference>
<dbReference type="GO" id="GO:0030246">
    <property type="term" value="F:carbohydrate binding"/>
    <property type="evidence" value="ECO:0007669"/>
    <property type="project" value="UniProtKB-KW"/>
</dbReference>
<keyword evidence="12" id="KW-1133">Transmembrane helix</keyword>
<dbReference type="CDD" id="cd14066">
    <property type="entry name" value="STKc_IRAK"/>
    <property type="match status" value="1"/>
</dbReference>
<accession>A0A2I4GAB4</accession>
<dbReference type="FunFam" id="1.10.510.10:FF:000060">
    <property type="entry name" value="G-type lectin S-receptor-like serine/threonine-protein kinase"/>
    <property type="match status" value="1"/>
</dbReference>
<evidence type="ECO:0000256" key="19">
    <source>
        <dbReference type="PIRNR" id="PIRNR000641"/>
    </source>
</evidence>
<evidence type="ECO:0000256" key="2">
    <source>
        <dbReference type="ARBA" id="ARBA00022475"/>
    </source>
</evidence>
<dbReference type="PROSITE" id="PS50927">
    <property type="entry name" value="BULB_LECTIN"/>
    <property type="match status" value="1"/>
</dbReference>
<dbReference type="GO" id="GO:0005886">
    <property type="term" value="C:plasma membrane"/>
    <property type="evidence" value="ECO:0000318"/>
    <property type="project" value="GO_Central"/>
</dbReference>
<dbReference type="SUPFAM" id="SSF51110">
    <property type="entry name" value="alpha-D-mannose-specific plant lectins"/>
    <property type="match status" value="1"/>
</dbReference>
<keyword evidence="11 19" id="KW-0067">ATP-binding</keyword>
<organism evidence="20 21">
    <name type="scientific">Juglans regia</name>
    <name type="common">English walnut</name>
    <dbReference type="NCBI Taxonomy" id="51240"/>
    <lineage>
        <taxon>Eukaryota</taxon>
        <taxon>Viridiplantae</taxon>
        <taxon>Streptophyta</taxon>
        <taxon>Embryophyta</taxon>
        <taxon>Tracheophyta</taxon>
        <taxon>Spermatophyta</taxon>
        <taxon>Magnoliopsida</taxon>
        <taxon>eudicotyledons</taxon>
        <taxon>Gunneridae</taxon>
        <taxon>Pentapetalae</taxon>
        <taxon>rosids</taxon>
        <taxon>fabids</taxon>
        <taxon>Fagales</taxon>
        <taxon>Juglandaceae</taxon>
        <taxon>Juglans</taxon>
    </lineage>
</organism>
<dbReference type="CDD" id="cd00028">
    <property type="entry name" value="B_lectin"/>
    <property type="match status" value="1"/>
</dbReference>
<dbReference type="FunFam" id="2.90.10.10:FF:000009">
    <property type="entry name" value="Receptor-like serine/threonine-protein kinase SD1-8"/>
    <property type="match status" value="1"/>
</dbReference>
<keyword evidence="9 19" id="KW-0547">Nucleotide-binding</keyword>
<keyword evidence="5 19" id="KW-0808">Transferase</keyword>
<keyword evidence="15" id="KW-0675">Receptor</keyword>
<keyword evidence="8" id="KW-0430">Lectin</keyword>
<evidence type="ECO:0000256" key="1">
    <source>
        <dbReference type="ARBA" id="ARBA00004251"/>
    </source>
</evidence>
<dbReference type="Gramene" id="Jr12_19200_p1">
    <property type="protein sequence ID" value="cds.Jr12_19200_p1"/>
    <property type="gene ID" value="Jr12_19200"/>
</dbReference>
<dbReference type="GO" id="GO:0106310">
    <property type="term" value="F:protein serine kinase activity"/>
    <property type="evidence" value="ECO:0007669"/>
    <property type="project" value="RHEA"/>
</dbReference>
<evidence type="ECO:0000256" key="9">
    <source>
        <dbReference type="ARBA" id="ARBA00022741"/>
    </source>
</evidence>
<keyword evidence="10 19" id="KW-0418">Kinase</keyword>
<evidence type="ECO:0000256" key="3">
    <source>
        <dbReference type="ARBA" id="ARBA00022527"/>
    </source>
</evidence>
<dbReference type="PANTHER" id="PTHR27002:SF1107">
    <property type="entry name" value="RECEPTOR-LIKE SERINE_THREONINE-PROTEIN KINASE"/>
    <property type="match status" value="1"/>
</dbReference>
<dbReference type="Pfam" id="PF07714">
    <property type="entry name" value="PK_Tyr_Ser-Thr"/>
    <property type="match status" value="1"/>
</dbReference>
<comment type="catalytic activity">
    <reaction evidence="18 19">
        <text>L-seryl-[protein] + ATP = O-phospho-L-seryl-[protein] + ADP + H(+)</text>
        <dbReference type="Rhea" id="RHEA:17989"/>
        <dbReference type="Rhea" id="RHEA-COMP:9863"/>
        <dbReference type="Rhea" id="RHEA-COMP:11604"/>
        <dbReference type="ChEBI" id="CHEBI:15378"/>
        <dbReference type="ChEBI" id="CHEBI:29999"/>
        <dbReference type="ChEBI" id="CHEBI:30616"/>
        <dbReference type="ChEBI" id="CHEBI:83421"/>
        <dbReference type="ChEBI" id="CHEBI:456216"/>
        <dbReference type="EC" id="2.7.11.1"/>
    </reaction>
</comment>
<proteinExistence type="inferred from homology"/>
<sequence length="795" mass="89713">MATKGRALIMLILFSFFLIRHSQSEKDVLAQGQKLRDGEHLVSAEDRFRLEFFSPGTSRNRYVGISYNLVNDAAELVANIKKVVWVANRNNPIADNSGILMIDESCRLIISYSGGSLIVSDSVQAANNTSAMLLDSGNFVLRELNSDGSKQQILWQSFDYPTDTLLPGMKLGVNFKPMHVWSLTSWISENIPAEGSFTLTTAYNMNGTSQLIIWWKGNAYWTSGNWQDGRYEFVRFYNYGNYKFSSITHENESYLTYSLYKKYSLSGLMLDPTGQIVEITGLAPFGAGACSYNSNPGCIKQQLPECRKPNDRFERIKGAMSGEGFNFDGNYNLSLFDCRVKCLNNCSCIAYAYSDYNQTSCTIWIRGGNFEESNYSYSREIYVLTPEKLKRRIWLVPSVIGFVALLALCSLYIFIQRKRREKGENEVEQEILQCELGVRTTYSSSRSRKRKKFTVSRKKGSVLQFFSFESISTATSNFATTCKLGEGGFGPVYKFLFQGILPDGQEVAIKRLSRNSGQGEVEFKNEIVLIAKLQHSNLVKLVGCCIQREEKMLIYEYMHNKSLDLFIFDPVEKDLLDWTKRFNIIQGIAQGLLYLHKFSRLRIVHRDLKASNILLDAEMNPKISDFGMARIFGQDESEAKTKRVVGTYGYMPPEYALRGKFSVKSDVFSFGVILLEILSGKKNNSFSHHGKASSLIGYAWEMWTEGKCLEIAYPALGNSYDPNEVLRCIHVGLLCVQDSPNDRPSMSDVASMIANGTVSIPAPKQPAFFMDCSLPESRLENLASNDVSISEVEAR</sequence>
<dbReference type="EC" id="2.7.11.1" evidence="19"/>
<evidence type="ECO:0000256" key="15">
    <source>
        <dbReference type="ARBA" id="ARBA00023170"/>
    </source>
</evidence>
<comment type="subcellular location">
    <subcellularLocation>
        <location evidence="1">Cell membrane</location>
        <topology evidence="1">Single-pass type I membrane protein</topology>
    </subcellularLocation>
</comment>
<dbReference type="RefSeq" id="XP_018840831.2">
    <property type="nucleotide sequence ID" value="XM_018985286.2"/>
</dbReference>
<dbReference type="SMART" id="SM00220">
    <property type="entry name" value="S_TKc"/>
    <property type="match status" value="1"/>
</dbReference>
<keyword evidence="6" id="KW-0812">Transmembrane</keyword>
<dbReference type="KEGG" id="jre:109006113"/>
<dbReference type="FunCoup" id="A0A2I4GAB4">
    <property type="interactions" value="78"/>
</dbReference>
<dbReference type="PANTHER" id="PTHR27002">
    <property type="entry name" value="RECEPTOR-LIKE SERINE/THREONINE-PROTEIN KINASE SD1-8"/>
    <property type="match status" value="1"/>
</dbReference>
<evidence type="ECO:0000256" key="18">
    <source>
        <dbReference type="ARBA" id="ARBA00048679"/>
    </source>
</evidence>
<keyword evidence="2" id="KW-1003">Cell membrane</keyword>
<dbReference type="PIRSF" id="PIRSF000641">
    <property type="entry name" value="SRK"/>
    <property type="match status" value="1"/>
</dbReference>
<dbReference type="InterPro" id="IPR001480">
    <property type="entry name" value="Bulb-type_lectin_dom"/>
</dbReference>
<comment type="similarity">
    <text evidence="19">Belongs to the protein kinase superfamily. Ser/Thr protein kinase family.</text>
</comment>
<dbReference type="PROSITE" id="PS50011">
    <property type="entry name" value="PROTEIN_KINASE_DOM"/>
    <property type="match status" value="1"/>
</dbReference>
<evidence type="ECO:0000256" key="10">
    <source>
        <dbReference type="ARBA" id="ARBA00022777"/>
    </source>
</evidence>
<evidence type="ECO:0000256" key="5">
    <source>
        <dbReference type="ARBA" id="ARBA00022679"/>
    </source>
</evidence>
<evidence type="ECO:0000256" key="6">
    <source>
        <dbReference type="ARBA" id="ARBA00022692"/>
    </source>
</evidence>
<evidence type="ECO:0000256" key="17">
    <source>
        <dbReference type="ARBA" id="ARBA00047899"/>
    </source>
</evidence>
<protein>
    <recommendedName>
        <fullName evidence="19">Receptor-like serine/threonine-protein kinase</fullName>
        <ecNumber evidence="19">2.7.11.1</ecNumber>
    </recommendedName>
</protein>
<dbReference type="InterPro" id="IPR008271">
    <property type="entry name" value="Ser/Thr_kinase_AS"/>
</dbReference>
<dbReference type="GO" id="GO:0005524">
    <property type="term" value="F:ATP binding"/>
    <property type="evidence" value="ECO:0007669"/>
    <property type="project" value="UniProtKB-KW"/>
</dbReference>
<keyword evidence="20" id="KW-1185">Reference proteome</keyword>
<dbReference type="OrthoDB" id="4062651at2759"/>
<evidence type="ECO:0000256" key="8">
    <source>
        <dbReference type="ARBA" id="ARBA00022734"/>
    </source>
</evidence>